<dbReference type="AlphaFoldDB" id="A0A2G1VSY2"/>
<organism evidence="2 3">
    <name type="scientific">Leeuwenhoekiella nanhaiensis</name>
    <dbReference type="NCBI Taxonomy" id="1655491"/>
    <lineage>
        <taxon>Bacteria</taxon>
        <taxon>Pseudomonadati</taxon>
        <taxon>Bacteroidota</taxon>
        <taxon>Flavobacteriia</taxon>
        <taxon>Flavobacteriales</taxon>
        <taxon>Flavobacteriaceae</taxon>
        <taxon>Leeuwenhoekiella</taxon>
    </lineage>
</organism>
<dbReference type="Proteomes" id="UP000229433">
    <property type="component" value="Unassembled WGS sequence"/>
</dbReference>
<dbReference type="PROSITE" id="PS51257">
    <property type="entry name" value="PROKAR_LIPOPROTEIN"/>
    <property type="match status" value="1"/>
</dbReference>
<reference evidence="2 3" key="1">
    <citation type="submission" date="2017-08" db="EMBL/GenBank/DDBJ databases">
        <title>The whole genome shortgun sequences of strain Leeuwenhoekiella nanhaiensis G18 from the South China Sea.</title>
        <authorList>
            <person name="Liu Q."/>
        </authorList>
    </citation>
    <scope>NUCLEOTIDE SEQUENCE [LARGE SCALE GENOMIC DNA]</scope>
    <source>
        <strain evidence="2 3">G18</strain>
    </source>
</reference>
<keyword evidence="3" id="KW-1185">Reference proteome</keyword>
<sequence>MKPYLILLAVLILSCKPSTEKNTVAEEPQTTEPDTLSSQNEPVFETREDATLAQLQGVWVSTEDSKSYLKVTDEQLLVGYEGMEDTSDTYTLRIADQLPDGQPSNPDTQYLILTQEGDTMNYAIDELTEDSLTLLYLPRGNFLSYTKTKN</sequence>
<dbReference type="EMBL" id="NQXA01000003">
    <property type="protein sequence ID" value="PHQ29854.1"/>
    <property type="molecule type" value="Genomic_DNA"/>
</dbReference>
<evidence type="ECO:0000313" key="2">
    <source>
        <dbReference type="EMBL" id="PHQ29854.1"/>
    </source>
</evidence>
<dbReference type="RefSeq" id="WP_099645696.1">
    <property type="nucleotide sequence ID" value="NZ_KZ319289.1"/>
</dbReference>
<comment type="caution">
    <text evidence="2">The sequence shown here is derived from an EMBL/GenBank/DDBJ whole genome shotgun (WGS) entry which is preliminary data.</text>
</comment>
<evidence type="ECO:0008006" key="4">
    <source>
        <dbReference type="Google" id="ProtNLM"/>
    </source>
</evidence>
<name>A0A2G1VSY2_9FLAO</name>
<feature type="region of interest" description="Disordered" evidence="1">
    <location>
        <begin position="20"/>
        <end position="44"/>
    </location>
</feature>
<gene>
    <name evidence="2" type="ORF">CJ305_07750</name>
</gene>
<accession>A0A2G1VSY2</accession>
<feature type="compositionally biased region" description="Polar residues" evidence="1">
    <location>
        <begin position="20"/>
        <end position="41"/>
    </location>
</feature>
<dbReference type="OrthoDB" id="982169at2"/>
<proteinExistence type="predicted"/>
<protein>
    <recommendedName>
        <fullName evidence="4">Lipocalin-like domain-containing protein</fullName>
    </recommendedName>
</protein>
<evidence type="ECO:0000256" key="1">
    <source>
        <dbReference type="SAM" id="MobiDB-lite"/>
    </source>
</evidence>
<evidence type="ECO:0000313" key="3">
    <source>
        <dbReference type="Proteomes" id="UP000229433"/>
    </source>
</evidence>